<dbReference type="InterPro" id="IPR058038">
    <property type="entry name" value="BREX_BrxC_wHTH"/>
</dbReference>
<dbReference type="Proteomes" id="UP000275727">
    <property type="component" value="Chromosome"/>
</dbReference>
<evidence type="ECO:0000259" key="3">
    <source>
        <dbReference type="Pfam" id="PF25792"/>
    </source>
</evidence>
<evidence type="ECO:0000256" key="1">
    <source>
        <dbReference type="SAM" id="MobiDB-lite"/>
    </source>
</evidence>
<feature type="domain" description="Probable ATP-binding protein BrxC winged helix-turn-helix" evidence="2">
    <location>
        <begin position="764"/>
        <end position="833"/>
    </location>
</feature>
<evidence type="ECO:0008006" key="9">
    <source>
        <dbReference type="Google" id="ProtNLM"/>
    </source>
</evidence>
<name>A0AAD1D961_SPHMI</name>
<organism evidence="5 7">
    <name type="scientific">Sphingosinicella microcystinivorans</name>
    <dbReference type="NCBI Taxonomy" id="335406"/>
    <lineage>
        <taxon>Bacteria</taxon>
        <taxon>Pseudomonadati</taxon>
        <taxon>Pseudomonadota</taxon>
        <taxon>Alphaproteobacteria</taxon>
        <taxon>Sphingomonadales</taxon>
        <taxon>Sphingosinicellaceae</taxon>
        <taxon>Sphingosinicella</taxon>
    </lineage>
</organism>
<dbReference type="NCBIfam" id="NF033441">
    <property type="entry name" value="BREX_BrxC"/>
    <property type="match status" value="1"/>
</dbReference>
<reference evidence="5 7" key="1">
    <citation type="submission" date="2018-06" db="EMBL/GenBank/DDBJ databases">
        <title>Complete Genome Sequence of the Microcystin-Degrading Bacterium Sphingosinicella microcystinivorans Strain B-9.</title>
        <authorList>
            <person name="Jin H."/>
            <person name="Nishizawa T."/>
            <person name="Guo Y."/>
            <person name="Nishizawa A."/>
            <person name="Park H."/>
            <person name="Kato H."/>
            <person name="Tsuji K."/>
            <person name="Harada K."/>
        </authorList>
    </citation>
    <scope>NUCLEOTIDE SEQUENCE [LARGE SCALE GENOMIC DNA]</scope>
    <source>
        <strain evidence="5 7">B9</strain>
    </source>
</reference>
<evidence type="ECO:0000313" key="5">
    <source>
        <dbReference type="EMBL" id="BBE35574.1"/>
    </source>
</evidence>
<evidence type="ECO:0000313" key="6">
    <source>
        <dbReference type="EMBL" id="RKS86379.1"/>
    </source>
</evidence>
<dbReference type="RefSeq" id="WP_121052748.1">
    <property type="nucleotide sequence ID" value="NZ_AP018711.1"/>
</dbReference>
<dbReference type="InterPro" id="IPR058036">
    <property type="entry name" value="BREX_BrxC_4th"/>
</dbReference>
<protein>
    <recommendedName>
        <fullName evidence="9">BREX system P-loop protein BrxC</fullName>
    </recommendedName>
</protein>
<dbReference type="EMBL" id="AP018711">
    <property type="protein sequence ID" value="BBE35574.1"/>
    <property type="molecule type" value="Genomic_DNA"/>
</dbReference>
<keyword evidence="8" id="KW-1185">Reference proteome</keyword>
<dbReference type="Proteomes" id="UP000276029">
    <property type="component" value="Unassembled WGS sequence"/>
</dbReference>
<dbReference type="Pfam" id="PF25792">
    <property type="entry name" value="BREX_BrxC_helical"/>
    <property type="match status" value="1"/>
</dbReference>
<dbReference type="AlphaFoldDB" id="A0AAD1D961"/>
<feature type="domain" description="Probable ATP-binding protein BrxC alpha-helical" evidence="3">
    <location>
        <begin position="861"/>
        <end position="980"/>
    </location>
</feature>
<reference evidence="6 8" key="2">
    <citation type="submission" date="2018-10" db="EMBL/GenBank/DDBJ databases">
        <title>Genomic Encyclopedia of Type Strains, Phase IV (KMG-IV): sequencing the most valuable type-strain genomes for metagenomic binning, comparative biology and taxonomic classification.</title>
        <authorList>
            <person name="Goeker M."/>
        </authorList>
    </citation>
    <scope>NUCLEOTIDE SEQUENCE [LARGE SCALE GENOMIC DNA]</scope>
    <source>
        <strain evidence="6 8">DSM 19791</strain>
    </source>
</reference>
<dbReference type="InterPro" id="IPR027417">
    <property type="entry name" value="P-loop_NTPase"/>
</dbReference>
<dbReference type="SUPFAM" id="SSF52540">
    <property type="entry name" value="P-loop containing nucleoside triphosphate hydrolases"/>
    <property type="match status" value="2"/>
</dbReference>
<dbReference type="InterPro" id="IPR058037">
    <property type="entry name" value="BREX_BrxC_helical"/>
</dbReference>
<evidence type="ECO:0000313" key="8">
    <source>
        <dbReference type="Proteomes" id="UP000276029"/>
    </source>
</evidence>
<proteinExistence type="predicted"/>
<feature type="region of interest" description="Disordered" evidence="1">
    <location>
        <begin position="1095"/>
        <end position="1132"/>
    </location>
</feature>
<gene>
    <name evidence="6" type="ORF">DFR51_3083</name>
    <name evidence="5" type="ORF">SmB9_32320</name>
</gene>
<dbReference type="Pfam" id="PF25791">
    <property type="entry name" value="WHD_BREX_BrxC"/>
    <property type="match status" value="1"/>
</dbReference>
<sequence length="1179" mass="132466">MSKLREIFEKPVDRAIEGVIKADDEASLRVELEEYVITNEIERQLERFLDAYNNYGTANGVWISGFFGSGKSHLLKMLALLLENRDVGGSPAYELFKQKCAHNEILAADLRKAVSIPSKSILFNIDQKADVISKEQIDALLSVFQKVFDEMCGYYGKQPHIAQFERDLDSRGLLDTFRAAYQSIAGKPWDRGREQALLESANVAKAYGQATGADPSEGQGILTRYRQDFRSSIEDFADKVKAYIDAQKPGFRLNFFVDEVGQYIADNVKLMTNLQTIAESLNTKCRGRAWLIVTAQQDMASVIGDMNQRQENDFSKIQARFANRMPLNSADVAEVIQKRLLKKTDAGIEALSALYHRESNNLKTLFDFSDGSIRLENFRDRDHFIHSYPFIPYQYPLFQLAIQNLSQHNAFEGKHSSVGERSMLGVFQEVAVRLADIPVGGLATFDQMFEGIRTALKSNVQQSILIAEKNLGDDFATRILKALFLVKYVKAFKPTARNVAILMLDRFDTDLTKHKRRVDEALSLLEQNTYIQRNGELFEFLTDEEKDVEQEIKAMEVDTAEIAKELETLVFDGVIKNRKLRHESSSQDYSFARYLDDRPLGRDYELSINVITPFHEQSGNAEAIAMRTMSRDELAVVLNADSRFVSDLMMFKRTDKYVRQARAVTQQPAIERIIREKGEQNSSRQRDLTLKARTLVGEARLFVRGEEIEVRSEDPQARIERAFQTLVDKVHVNLGMLRGVAYSENEIGKFLAYGNDGMFGEDAANLTEAEQEILNYAQSNARNGIRTTVKAVVERFERKPYGWSYAAILCTTASLLGRGKIEARSDGAPLEGEALQRSLQNAHALANIVLELQVEFTPAQTRKLKEFYREFFDAQPAGSEGKALGIETGEAFAALKNDLAVLEAQSSRYSFLTALSDVREAVREVTGKPYAWYLQELSRHEDRLLDLKEGILDPIRRFMGGAQKAIYDEARAYLSDQSANFGYGGDEKANAIRAVLDDPNCFKGNTIQQIKGTLDALKAEVDTRIATERKTALSDVEELREKLRALPEFASLTDSDRGEIDAAFTGILETVANSKLIAVIRERVSGFRSSTYPALLGRVTAPPPAPPGQKGDEEAERQNFKDDASSPPAPVQPEYVAAGALRVTYAKPYLADEKDVDAYLDTLRDTLIAEIRAGRRVTV</sequence>
<dbReference type="KEGG" id="smic:SmB9_32320"/>
<feature type="domain" description="Probable ATP-binding protein BrxC 4th six-stranded beta-sheet" evidence="4">
    <location>
        <begin position="555"/>
        <end position="726"/>
    </location>
</feature>
<feature type="compositionally biased region" description="Basic and acidic residues" evidence="1">
    <location>
        <begin position="1110"/>
        <end position="1124"/>
    </location>
</feature>
<dbReference type="EMBL" id="RBWX01000010">
    <property type="protein sequence ID" value="RKS86379.1"/>
    <property type="molecule type" value="Genomic_DNA"/>
</dbReference>
<evidence type="ECO:0000259" key="2">
    <source>
        <dbReference type="Pfam" id="PF25791"/>
    </source>
</evidence>
<dbReference type="Pfam" id="PF25796">
    <property type="entry name" value="BREX_BrxC_4th"/>
    <property type="match status" value="1"/>
</dbReference>
<dbReference type="InterPro" id="IPR047679">
    <property type="entry name" value="BREX_BrxC"/>
</dbReference>
<evidence type="ECO:0000313" key="7">
    <source>
        <dbReference type="Proteomes" id="UP000275727"/>
    </source>
</evidence>
<evidence type="ECO:0000259" key="4">
    <source>
        <dbReference type="Pfam" id="PF25796"/>
    </source>
</evidence>
<accession>A0AAD1D961</accession>